<dbReference type="Gene3D" id="1.10.1220.10">
    <property type="entry name" value="Met repressor-like"/>
    <property type="match status" value="1"/>
</dbReference>
<proteinExistence type="predicted"/>
<dbReference type="InterPro" id="IPR010985">
    <property type="entry name" value="Ribbon_hlx_hlx"/>
</dbReference>
<comment type="caution">
    <text evidence="2">The sequence shown here is derived from an EMBL/GenBank/DDBJ whole genome shotgun (WGS) entry which is preliminary data.</text>
</comment>
<dbReference type="EMBL" id="SMKA01000181">
    <property type="protein sequence ID" value="TDC22791.1"/>
    <property type="molecule type" value="Genomic_DNA"/>
</dbReference>
<evidence type="ECO:0000259" key="1">
    <source>
        <dbReference type="Pfam" id="PF01402"/>
    </source>
</evidence>
<evidence type="ECO:0000313" key="3">
    <source>
        <dbReference type="Proteomes" id="UP000295075"/>
    </source>
</evidence>
<feature type="domain" description="Ribbon-helix-helix protein CopG" evidence="1">
    <location>
        <begin position="2"/>
        <end position="41"/>
    </location>
</feature>
<dbReference type="InterPro" id="IPR013321">
    <property type="entry name" value="Arc_rbn_hlx_hlx"/>
</dbReference>
<dbReference type="SUPFAM" id="SSF47598">
    <property type="entry name" value="Ribbon-helix-helix"/>
    <property type="match status" value="1"/>
</dbReference>
<accession>A0A4R4PKZ4</accession>
<name>A0A4R4PKZ4_9ACTN</name>
<reference evidence="2 3" key="1">
    <citation type="submission" date="2019-03" db="EMBL/GenBank/DDBJ databases">
        <title>Draft genome sequences of novel Actinobacteria.</title>
        <authorList>
            <person name="Sahin N."/>
            <person name="Ay H."/>
            <person name="Saygin H."/>
        </authorList>
    </citation>
    <scope>NUCLEOTIDE SEQUENCE [LARGE SCALE GENOMIC DNA]</scope>
    <source>
        <strain evidence="2 3">JCM 30547</strain>
    </source>
</reference>
<dbReference type="Proteomes" id="UP000295075">
    <property type="component" value="Unassembled WGS sequence"/>
</dbReference>
<dbReference type="AlphaFoldDB" id="A0A4R4PKZ4"/>
<dbReference type="Pfam" id="PF01402">
    <property type="entry name" value="RHH_1"/>
    <property type="match status" value="1"/>
</dbReference>
<protein>
    <submittedName>
        <fullName evidence="2">Ribbon-helix-helix protein, CopG family</fullName>
    </submittedName>
</protein>
<keyword evidence="3" id="KW-1185">Reference proteome</keyword>
<sequence>MKRTTLTLPDELDTELRHEAARREITVSELVREALTMHLAEADIEQLR</sequence>
<evidence type="ECO:0000313" key="2">
    <source>
        <dbReference type="EMBL" id="TDC22791.1"/>
    </source>
</evidence>
<dbReference type="InterPro" id="IPR002145">
    <property type="entry name" value="CopG"/>
</dbReference>
<dbReference type="RefSeq" id="WP_132412458.1">
    <property type="nucleotide sequence ID" value="NZ_SMKA01000181.1"/>
</dbReference>
<organism evidence="2 3">
    <name type="scientific">Kribbella albertanoniae</name>
    <dbReference type="NCBI Taxonomy" id="1266829"/>
    <lineage>
        <taxon>Bacteria</taxon>
        <taxon>Bacillati</taxon>
        <taxon>Actinomycetota</taxon>
        <taxon>Actinomycetes</taxon>
        <taxon>Propionibacteriales</taxon>
        <taxon>Kribbellaceae</taxon>
        <taxon>Kribbella</taxon>
    </lineage>
</organism>
<dbReference type="OrthoDB" id="4286349at2"/>
<dbReference type="GO" id="GO:0006355">
    <property type="term" value="P:regulation of DNA-templated transcription"/>
    <property type="evidence" value="ECO:0007669"/>
    <property type="project" value="InterPro"/>
</dbReference>
<dbReference type="CDD" id="cd21631">
    <property type="entry name" value="RHH_CopG_NikR-like"/>
    <property type="match status" value="1"/>
</dbReference>
<gene>
    <name evidence="2" type="ORF">E1261_30040</name>
</gene>